<evidence type="ECO:0000259" key="4">
    <source>
        <dbReference type="Pfam" id="PF01408"/>
    </source>
</evidence>
<feature type="region of interest" description="Disordered" evidence="1">
    <location>
        <begin position="510"/>
        <end position="560"/>
    </location>
</feature>
<organism evidence="5 6">
    <name type="scientific">Auxenochlorella protothecoides</name>
    <name type="common">Green microalga</name>
    <name type="synonym">Chlorella protothecoides</name>
    <dbReference type="NCBI Taxonomy" id="3075"/>
    <lineage>
        <taxon>Eukaryota</taxon>
        <taxon>Viridiplantae</taxon>
        <taxon>Chlorophyta</taxon>
        <taxon>core chlorophytes</taxon>
        <taxon>Trebouxiophyceae</taxon>
        <taxon>Chlorellales</taxon>
        <taxon>Chlorellaceae</taxon>
        <taxon>Auxenochlorella</taxon>
    </lineage>
</organism>
<feature type="region of interest" description="Disordered" evidence="1">
    <location>
        <begin position="456"/>
        <end position="482"/>
    </location>
</feature>
<dbReference type="SUPFAM" id="SSF50182">
    <property type="entry name" value="Sm-like ribonucleoproteins"/>
    <property type="match status" value="1"/>
</dbReference>
<dbReference type="InterPro" id="IPR000683">
    <property type="entry name" value="Gfo/Idh/MocA-like_OxRdtase_N"/>
</dbReference>
<keyword evidence="2" id="KW-1133">Transmembrane helix</keyword>
<sequence length="937" mass="98606">GAARPAGRRLRNLGAPCAQSPDHVEYPAVYRAEEYALETFDSDDYRHAPLYDPDDYDTQLCPLVPPRSPPARTALPRALAAQAWGRWRAAAARPRGASRPEAAQGDRNNLWEASPSPSPSHFPDAKQPAPPRLRVPTPGSLLRLLQRLNIALSATLGALGVLLQEGAARAGEALRAVRAAALRRYAGSRVQLALQSWRESWAEAAQEVPEDVWGKAVWAWERPWLRKLRLTVGMANLSYRLPALLALVATQVTLLASQVSLPMLAPLLLGTGMLLRSLRANASFIFPRIGLMVVLLWALWFFQGVVQNTVAYLRKQGALDQRLAGGIITTSEISGLLAAVVILLSMLGINVSALLLPAGVALAVAAQDLTRNFLAGFFLFVVQPFRLGDKVAVGVAGGGPPGATGPAGPWFEGVCEKVDLRYTCIRSGRRRLMVPNSIFMAREFFVMDDVPAAGGAADNPGMRGPGAPGYAGPQQPLPGLDPHYAGHVWQLVQGPPVHAEVAAAAAAEGSVEGAAVDGEEGGPGAEASPARPTTRGLRPRGPSQPPAYTTYPFAPGVPPSPDMGPPVRVALLGGGTFARSAYLPLLTPGQTDRTLIGIWSRTRESAESAAGEAGGVPSWHGEVGLQEVLARPDVDAVIVVVAAQATLQIVRQALAAGKVVLSEKPAGPTVAAVKEVLDWMQASGIPAARWSVQENYRGESGLVMAAELARSGALGRLVKADLVAELPMNPGSRYYASAWRRQLPGSFLLEGGVHFVAALRLVCAAAGAGEPGRVSALLTRGSEGVPGPDTLVGWARFDGGVPAGVSITQAGAIPRLCVTLVGTQVWMVVWIARGGTIEAKRGQWGAWTAAPANSYTLHAESSGDVPASVDQRVLPFDGVGTQVGAFVAHAAALRDGRDAELDASLSVQEAARDLALMEALLRSGERQGEAVDVERLA</sequence>
<evidence type="ECO:0000259" key="3">
    <source>
        <dbReference type="Pfam" id="PF00924"/>
    </source>
</evidence>
<dbReference type="SUPFAM" id="SSF55347">
    <property type="entry name" value="Glyceraldehyde-3-phosphate dehydrogenase-like, C-terminal domain"/>
    <property type="match status" value="1"/>
</dbReference>
<dbReference type="GO" id="GO:0016020">
    <property type="term" value="C:membrane"/>
    <property type="evidence" value="ECO:0007669"/>
    <property type="project" value="InterPro"/>
</dbReference>
<reference evidence="6" key="1">
    <citation type="journal article" date="2018" name="Algal Res.">
        <title>Characterization of plant carbon substrate utilization by Auxenochlorella protothecoides.</title>
        <authorList>
            <person name="Vogler B.W."/>
            <person name="Starkenburg S.R."/>
            <person name="Sudasinghe N."/>
            <person name="Schambach J.Y."/>
            <person name="Rollin J.A."/>
            <person name="Pattathil S."/>
            <person name="Barry A.N."/>
        </authorList>
    </citation>
    <scope>NUCLEOTIDE SEQUENCE [LARGE SCALE GENOMIC DNA]</scope>
    <source>
        <strain evidence="6">UTEX 25</strain>
    </source>
</reference>
<dbReference type="GO" id="GO:0000166">
    <property type="term" value="F:nucleotide binding"/>
    <property type="evidence" value="ECO:0007669"/>
    <property type="project" value="InterPro"/>
</dbReference>
<name>A0A3M7L0N6_AUXPR</name>
<dbReference type="GO" id="GO:0016491">
    <property type="term" value="F:oxidoreductase activity"/>
    <property type="evidence" value="ECO:0007669"/>
    <property type="project" value="TreeGrafter"/>
</dbReference>
<feature type="domain" description="Mechanosensitive ion channel MscS" evidence="3">
    <location>
        <begin position="368"/>
        <end position="440"/>
    </location>
</feature>
<dbReference type="InterPro" id="IPR010920">
    <property type="entry name" value="LSM_dom_sf"/>
</dbReference>
<dbReference type="Proteomes" id="UP000279271">
    <property type="component" value="Unassembled WGS sequence"/>
</dbReference>
<feature type="transmembrane region" description="Helical" evidence="2">
    <location>
        <begin position="285"/>
        <end position="302"/>
    </location>
</feature>
<feature type="transmembrane region" description="Helical" evidence="2">
    <location>
        <begin position="244"/>
        <end position="265"/>
    </location>
</feature>
<feature type="transmembrane region" description="Helical" evidence="2">
    <location>
        <begin position="323"/>
        <end position="349"/>
    </location>
</feature>
<proteinExistence type="predicted"/>
<dbReference type="SUPFAM" id="SSF51735">
    <property type="entry name" value="NAD(P)-binding Rossmann-fold domains"/>
    <property type="match status" value="1"/>
</dbReference>
<protein>
    <submittedName>
        <fullName evidence="5">Uncharacterized protein</fullName>
    </submittedName>
</protein>
<accession>A0A3M7L0N6</accession>
<dbReference type="PANTHER" id="PTHR42840">
    <property type="entry name" value="NAD(P)-BINDING ROSSMANN-FOLD SUPERFAMILY PROTEIN-RELATED"/>
    <property type="match status" value="1"/>
</dbReference>
<dbReference type="AlphaFoldDB" id="A0A3M7L0N6"/>
<dbReference type="Gene3D" id="3.30.360.10">
    <property type="entry name" value="Dihydrodipicolinate Reductase, domain 2"/>
    <property type="match status" value="1"/>
</dbReference>
<feature type="compositionally biased region" description="Low complexity" evidence="1">
    <location>
        <begin position="470"/>
        <end position="480"/>
    </location>
</feature>
<dbReference type="Pfam" id="PF01408">
    <property type="entry name" value="GFO_IDH_MocA"/>
    <property type="match status" value="1"/>
</dbReference>
<dbReference type="Pfam" id="PF00924">
    <property type="entry name" value="MS_channel_2nd"/>
    <property type="match status" value="1"/>
</dbReference>
<keyword evidence="2" id="KW-0472">Membrane</keyword>
<evidence type="ECO:0000313" key="5">
    <source>
        <dbReference type="EMBL" id="RMZ55759.1"/>
    </source>
</evidence>
<dbReference type="Gene3D" id="1.10.287.1260">
    <property type="match status" value="1"/>
</dbReference>
<dbReference type="GO" id="GO:0005737">
    <property type="term" value="C:cytoplasm"/>
    <property type="evidence" value="ECO:0007669"/>
    <property type="project" value="TreeGrafter"/>
</dbReference>
<feature type="compositionally biased region" description="Low complexity" evidence="1">
    <location>
        <begin position="525"/>
        <end position="541"/>
    </location>
</feature>
<feature type="non-terminal residue" evidence="5">
    <location>
        <position position="1"/>
    </location>
</feature>
<evidence type="ECO:0000256" key="1">
    <source>
        <dbReference type="SAM" id="MobiDB-lite"/>
    </source>
</evidence>
<feature type="region of interest" description="Disordered" evidence="1">
    <location>
        <begin position="91"/>
        <end position="133"/>
    </location>
</feature>
<dbReference type="EMBL" id="QOKY01000159">
    <property type="protein sequence ID" value="RMZ55759.1"/>
    <property type="molecule type" value="Genomic_DNA"/>
</dbReference>
<dbReference type="InterPro" id="IPR006685">
    <property type="entry name" value="MscS_channel_2nd"/>
</dbReference>
<evidence type="ECO:0000313" key="6">
    <source>
        <dbReference type="Proteomes" id="UP000279271"/>
    </source>
</evidence>
<dbReference type="GO" id="GO:0055085">
    <property type="term" value="P:transmembrane transport"/>
    <property type="evidence" value="ECO:0007669"/>
    <property type="project" value="InterPro"/>
</dbReference>
<feature type="domain" description="Gfo/Idh/MocA-like oxidoreductase N-terminal" evidence="4">
    <location>
        <begin position="567"/>
        <end position="682"/>
    </location>
</feature>
<feature type="compositionally biased region" description="Low complexity" evidence="1">
    <location>
        <begin position="91"/>
        <end position="103"/>
    </location>
</feature>
<dbReference type="GO" id="GO:0006740">
    <property type="term" value="P:NADPH regeneration"/>
    <property type="evidence" value="ECO:0007669"/>
    <property type="project" value="TreeGrafter"/>
</dbReference>
<comment type="caution">
    <text evidence="5">The sequence shown here is derived from an EMBL/GenBank/DDBJ whole genome shotgun (WGS) entry which is preliminary data.</text>
</comment>
<dbReference type="Gene3D" id="3.40.50.720">
    <property type="entry name" value="NAD(P)-binding Rossmann-like Domain"/>
    <property type="match status" value="1"/>
</dbReference>
<keyword evidence="2" id="KW-0812">Transmembrane</keyword>
<dbReference type="PANTHER" id="PTHR42840:SF5">
    <property type="entry name" value="NAD(P)-BINDING ROSSMANN-FOLD SUPERFAMILY PROTEIN"/>
    <property type="match status" value="1"/>
</dbReference>
<evidence type="ECO:0000256" key="2">
    <source>
        <dbReference type="SAM" id="Phobius"/>
    </source>
</evidence>
<dbReference type="InterPro" id="IPR036291">
    <property type="entry name" value="NAD(P)-bd_dom_sf"/>
</dbReference>
<gene>
    <name evidence="5" type="ORF">APUTEX25_005800</name>
</gene>